<keyword evidence="1" id="KW-1133">Transmembrane helix</keyword>
<protein>
    <submittedName>
        <fullName evidence="2">Uncharacterized protein</fullName>
    </submittedName>
</protein>
<proteinExistence type="predicted"/>
<evidence type="ECO:0000313" key="2">
    <source>
        <dbReference type="EMBL" id="KAJ6287735.1"/>
    </source>
</evidence>
<accession>A0ABQ8ZG21</accession>
<gene>
    <name evidence="2" type="ORF">OIU77_002437</name>
</gene>
<dbReference type="EMBL" id="JAPFFI010001328">
    <property type="protein sequence ID" value="KAJ6287735.1"/>
    <property type="molecule type" value="Genomic_DNA"/>
</dbReference>
<name>A0ABQ8ZG21_9ROSI</name>
<evidence type="ECO:0000256" key="1">
    <source>
        <dbReference type="SAM" id="Phobius"/>
    </source>
</evidence>
<evidence type="ECO:0000313" key="3">
    <source>
        <dbReference type="Proteomes" id="UP001141253"/>
    </source>
</evidence>
<feature type="transmembrane region" description="Helical" evidence="1">
    <location>
        <begin position="27"/>
        <end position="49"/>
    </location>
</feature>
<keyword evidence="1" id="KW-0472">Membrane</keyword>
<sequence>MLTFCLYESRIKRLRYLVKFDMQKGSLIIIIMSEFFLGFKKLFCIHFCIKISIRNILLS</sequence>
<keyword evidence="3" id="KW-1185">Reference proteome</keyword>
<organism evidence="2 3">
    <name type="scientific">Salix suchowensis</name>
    <dbReference type="NCBI Taxonomy" id="1278906"/>
    <lineage>
        <taxon>Eukaryota</taxon>
        <taxon>Viridiplantae</taxon>
        <taxon>Streptophyta</taxon>
        <taxon>Embryophyta</taxon>
        <taxon>Tracheophyta</taxon>
        <taxon>Spermatophyta</taxon>
        <taxon>Magnoliopsida</taxon>
        <taxon>eudicotyledons</taxon>
        <taxon>Gunneridae</taxon>
        <taxon>Pentapetalae</taxon>
        <taxon>rosids</taxon>
        <taxon>fabids</taxon>
        <taxon>Malpighiales</taxon>
        <taxon>Salicaceae</taxon>
        <taxon>Saliceae</taxon>
        <taxon>Salix</taxon>
    </lineage>
</organism>
<reference evidence="2" key="2">
    <citation type="journal article" date="2023" name="Int. J. Mol. Sci.">
        <title>De Novo Assembly and Annotation of 11 Diverse Shrub Willow (Salix) Genomes Reveals Novel Gene Organization in Sex-Linked Regions.</title>
        <authorList>
            <person name="Hyden B."/>
            <person name="Feng K."/>
            <person name="Yates T.B."/>
            <person name="Jawdy S."/>
            <person name="Cereghino C."/>
            <person name="Smart L.B."/>
            <person name="Muchero W."/>
        </authorList>
    </citation>
    <scope>NUCLEOTIDE SEQUENCE</scope>
    <source>
        <tissue evidence="2">Shoot tip</tissue>
    </source>
</reference>
<reference evidence="2" key="1">
    <citation type="submission" date="2022-10" db="EMBL/GenBank/DDBJ databases">
        <authorList>
            <person name="Hyden B.L."/>
            <person name="Feng K."/>
            <person name="Yates T."/>
            <person name="Jawdy S."/>
            <person name="Smart L.B."/>
            <person name="Muchero W."/>
        </authorList>
    </citation>
    <scope>NUCLEOTIDE SEQUENCE</scope>
    <source>
        <tissue evidence="2">Shoot tip</tissue>
    </source>
</reference>
<keyword evidence="1" id="KW-0812">Transmembrane</keyword>
<comment type="caution">
    <text evidence="2">The sequence shown here is derived from an EMBL/GenBank/DDBJ whole genome shotgun (WGS) entry which is preliminary data.</text>
</comment>
<dbReference type="Proteomes" id="UP001141253">
    <property type="component" value="Unassembled WGS sequence"/>
</dbReference>